<dbReference type="PANTHER" id="PTHR33779:SF1">
    <property type="entry name" value="EXPRESSED PROTEIN"/>
    <property type="match status" value="1"/>
</dbReference>
<evidence type="ECO:0000313" key="4">
    <source>
        <dbReference type="Proteomes" id="UP001190926"/>
    </source>
</evidence>
<proteinExistence type="predicted"/>
<evidence type="ECO:0000256" key="1">
    <source>
        <dbReference type="SAM" id="MobiDB-lite"/>
    </source>
</evidence>
<dbReference type="InterPro" id="IPR056874">
    <property type="entry name" value="PHD_dom_pln"/>
</dbReference>
<sequence>MGRIGEGEASSGTGPECCMCGDHGLSSELFTCKNCGFRSQHNNLYPRAESYHICNWCLSQKDEKKGEDLETSKSCQNLSHKTTSDHHHTIKIKKSKRDDDHSVDRINQIKKQINKPPPPSKRVVSDGRGGINSERTIIKRSRSESNGGLIVKPVFRNKVRRYKLLDEVSS</sequence>
<gene>
    <name evidence="3" type="ORF">C2S53_006108</name>
</gene>
<keyword evidence="4" id="KW-1185">Reference proteome</keyword>
<dbReference type="Proteomes" id="UP001190926">
    <property type="component" value="Unassembled WGS sequence"/>
</dbReference>
<name>A0AAD4JK92_PERFH</name>
<dbReference type="PANTHER" id="PTHR33779">
    <property type="entry name" value="EXPRESSED PROTEIN"/>
    <property type="match status" value="1"/>
</dbReference>
<organism evidence="3 4">
    <name type="scientific">Perilla frutescens var. hirtella</name>
    <name type="common">Perilla citriodora</name>
    <name type="synonym">Perilla setoyensis</name>
    <dbReference type="NCBI Taxonomy" id="608512"/>
    <lineage>
        <taxon>Eukaryota</taxon>
        <taxon>Viridiplantae</taxon>
        <taxon>Streptophyta</taxon>
        <taxon>Embryophyta</taxon>
        <taxon>Tracheophyta</taxon>
        <taxon>Spermatophyta</taxon>
        <taxon>Magnoliopsida</taxon>
        <taxon>eudicotyledons</taxon>
        <taxon>Gunneridae</taxon>
        <taxon>Pentapetalae</taxon>
        <taxon>asterids</taxon>
        <taxon>lamiids</taxon>
        <taxon>Lamiales</taxon>
        <taxon>Lamiaceae</taxon>
        <taxon>Nepetoideae</taxon>
        <taxon>Elsholtzieae</taxon>
        <taxon>Perilla</taxon>
    </lineage>
</organism>
<reference evidence="3 4" key="1">
    <citation type="journal article" date="2021" name="Nat. Commun.">
        <title>Incipient diploidization of the medicinal plant Perilla within 10,000 years.</title>
        <authorList>
            <person name="Zhang Y."/>
            <person name="Shen Q."/>
            <person name="Leng L."/>
            <person name="Zhang D."/>
            <person name="Chen S."/>
            <person name="Shi Y."/>
            <person name="Ning Z."/>
            <person name="Chen S."/>
        </authorList>
    </citation>
    <scope>NUCLEOTIDE SEQUENCE [LARGE SCALE GENOMIC DNA]</scope>
    <source>
        <strain evidence="4">cv. PC099</strain>
    </source>
</reference>
<accession>A0AAD4JK92</accession>
<comment type="caution">
    <text evidence="3">The sequence shown here is derived from an EMBL/GenBank/DDBJ whole genome shotgun (WGS) entry which is preliminary data.</text>
</comment>
<dbReference type="Pfam" id="PF25054">
    <property type="entry name" value="PHD_pln"/>
    <property type="match status" value="1"/>
</dbReference>
<feature type="domain" description="PHD-type zinc finger plants" evidence="2">
    <location>
        <begin position="18"/>
        <end position="57"/>
    </location>
</feature>
<evidence type="ECO:0000313" key="3">
    <source>
        <dbReference type="EMBL" id="KAH6834585.1"/>
    </source>
</evidence>
<dbReference type="EMBL" id="SDAM02000045">
    <property type="protein sequence ID" value="KAH6834585.1"/>
    <property type="molecule type" value="Genomic_DNA"/>
</dbReference>
<feature type="region of interest" description="Disordered" evidence="1">
    <location>
        <begin position="74"/>
        <end position="134"/>
    </location>
</feature>
<dbReference type="AlphaFoldDB" id="A0AAD4JK92"/>
<protein>
    <recommendedName>
        <fullName evidence="2">PHD-type zinc finger plants domain-containing protein</fullName>
    </recommendedName>
</protein>
<evidence type="ECO:0000259" key="2">
    <source>
        <dbReference type="Pfam" id="PF25054"/>
    </source>
</evidence>